<dbReference type="InterPro" id="IPR011009">
    <property type="entry name" value="Kinase-like_dom_sf"/>
</dbReference>
<evidence type="ECO:0000313" key="3">
    <source>
        <dbReference type="EMBL" id="QFU99889.1"/>
    </source>
</evidence>
<dbReference type="EMBL" id="CP045529">
    <property type="protein sequence ID" value="QFU99889.1"/>
    <property type="molecule type" value="Genomic_DNA"/>
</dbReference>
<dbReference type="Proteomes" id="UP000326702">
    <property type="component" value="Chromosome"/>
</dbReference>
<dbReference type="AlphaFoldDB" id="A0A5P9QF45"/>
<keyword evidence="4" id="KW-1185">Reference proteome</keyword>
<accession>A0A5P9QF45</accession>
<feature type="domain" description="Aminoglycoside phosphotransferase" evidence="2">
    <location>
        <begin position="132"/>
        <end position="204"/>
    </location>
</feature>
<evidence type="ECO:0000259" key="2">
    <source>
        <dbReference type="Pfam" id="PF01636"/>
    </source>
</evidence>
<dbReference type="SUPFAM" id="SSF56112">
    <property type="entry name" value="Protein kinase-like (PK-like)"/>
    <property type="match status" value="1"/>
</dbReference>
<dbReference type="Pfam" id="PF01636">
    <property type="entry name" value="APH"/>
    <property type="match status" value="1"/>
</dbReference>
<dbReference type="KEGG" id="lxl:KDY119_03425"/>
<dbReference type="Gene3D" id="3.90.1200.10">
    <property type="match status" value="1"/>
</dbReference>
<sequence>MTIEPTTPDDEPEILLPGGDVTVGVVRVGATVRRPTNPNSPFVHALLRHLEAVGFDGAPRFLGLDARGRETLTFVEGEVAGRPRPDWIADEDRLVSLARLVRRYDDATASFVPPDGVRPDRGVADEPPGTPTAPVEEPEIVGHLDITPENVVFRDGAAVALIDFDLAGPATRVDELVNLLVWWAPLFDPADRDVLLRDVDVERRVRLALDAYGATDADRAKIVDAALLRTARSWHLMRHRAATLGGGWARMWAEGVGDSILRRRAWLEANGDALRAACSR</sequence>
<proteinExistence type="predicted"/>
<protein>
    <recommendedName>
        <fullName evidence="2">Aminoglycoside phosphotransferase domain-containing protein</fullName>
    </recommendedName>
</protein>
<name>A0A5P9QF45_9MICO</name>
<organism evidence="3 4">
    <name type="scientific">Luteimicrobium xylanilyticum</name>
    <dbReference type="NCBI Taxonomy" id="1133546"/>
    <lineage>
        <taxon>Bacteria</taxon>
        <taxon>Bacillati</taxon>
        <taxon>Actinomycetota</taxon>
        <taxon>Actinomycetes</taxon>
        <taxon>Micrococcales</taxon>
        <taxon>Luteimicrobium</taxon>
    </lineage>
</organism>
<feature type="region of interest" description="Disordered" evidence="1">
    <location>
        <begin position="111"/>
        <end position="137"/>
    </location>
</feature>
<gene>
    <name evidence="3" type="ORF">KDY119_03425</name>
</gene>
<dbReference type="InterPro" id="IPR002575">
    <property type="entry name" value="Aminoglycoside_PTrfase"/>
</dbReference>
<reference evidence="3 4" key="1">
    <citation type="submission" date="2019-10" db="EMBL/GenBank/DDBJ databases">
        <title>Genome sequence of Luteimicrobium xylanilyticum HY-24.</title>
        <authorList>
            <person name="Kim D.Y."/>
            <person name="Park H.-Y."/>
        </authorList>
    </citation>
    <scope>NUCLEOTIDE SEQUENCE [LARGE SCALE GENOMIC DNA]</scope>
    <source>
        <strain evidence="3 4">HY-24</strain>
    </source>
</reference>
<evidence type="ECO:0000313" key="4">
    <source>
        <dbReference type="Proteomes" id="UP000326702"/>
    </source>
</evidence>
<dbReference type="RefSeq" id="WP_227994411.1">
    <property type="nucleotide sequence ID" value="NZ_BAABIH010000010.1"/>
</dbReference>
<evidence type="ECO:0000256" key="1">
    <source>
        <dbReference type="SAM" id="MobiDB-lite"/>
    </source>
</evidence>